<dbReference type="InterPro" id="IPR006196">
    <property type="entry name" value="RNA-binding_domain_S1_IF1"/>
</dbReference>
<sequence>MVRNITGGNSSKGLARKDQVKGSSHIQLSTDPLEQYACVTKAFGNGMVEIFTNDNVRLIGHIRNKFRGKQKRNNLITVNSLVLVGLRDYEKPPKNCDILTIYDDIQVEQMKLMPNIKIDHILKLKLGVTASNTNSNIELDLDFTKDADADEEEESIVKQTKSNTNETTFVLEKQAEISIDDI</sequence>
<protein>
    <recommendedName>
        <fullName evidence="1">S1-like domain-containing protein</fullName>
    </recommendedName>
</protein>
<evidence type="ECO:0000313" key="2">
    <source>
        <dbReference type="EMBL" id="QHS82872.1"/>
    </source>
</evidence>
<dbReference type="AlphaFoldDB" id="A0A6C0ASY1"/>
<dbReference type="InterPro" id="IPR012340">
    <property type="entry name" value="NA-bd_OB-fold"/>
</dbReference>
<dbReference type="GO" id="GO:0003723">
    <property type="term" value="F:RNA binding"/>
    <property type="evidence" value="ECO:0007669"/>
    <property type="project" value="InterPro"/>
</dbReference>
<dbReference type="Gene3D" id="2.40.50.140">
    <property type="entry name" value="Nucleic acid-binding proteins"/>
    <property type="match status" value="1"/>
</dbReference>
<name>A0A6C0ASY1_9ZZZZ</name>
<dbReference type="GO" id="GO:0003743">
    <property type="term" value="F:translation initiation factor activity"/>
    <property type="evidence" value="ECO:0007669"/>
    <property type="project" value="InterPro"/>
</dbReference>
<evidence type="ECO:0000259" key="1">
    <source>
        <dbReference type="PROSITE" id="PS50832"/>
    </source>
</evidence>
<dbReference type="InterPro" id="IPR001253">
    <property type="entry name" value="TIF_eIF-1A"/>
</dbReference>
<dbReference type="SUPFAM" id="SSF50249">
    <property type="entry name" value="Nucleic acid-binding proteins"/>
    <property type="match status" value="1"/>
</dbReference>
<dbReference type="SMART" id="SM00652">
    <property type="entry name" value="eIF1a"/>
    <property type="match status" value="1"/>
</dbReference>
<dbReference type="PROSITE" id="PS50832">
    <property type="entry name" value="S1_IF1_TYPE"/>
    <property type="match status" value="1"/>
</dbReference>
<reference evidence="2" key="1">
    <citation type="journal article" date="2020" name="Nature">
        <title>Giant virus diversity and host interactions through global metagenomics.</title>
        <authorList>
            <person name="Schulz F."/>
            <person name="Roux S."/>
            <person name="Paez-Espino D."/>
            <person name="Jungbluth S."/>
            <person name="Walsh D.A."/>
            <person name="Denef V.J."/>
            <person name="McMahon K.D."/>
            <person name="Konstantinidis K.T."/>
            <person name="Eloe-Fadrosh E.A."/>
            <person name="Kyrpides N.C."/>
            <person name="Woyke T."/>
        </authorList>
    </citation>
    <scope>NUCLEOTIDE SEQUENCE</scope>
    <source>
        <strain evidence="2">GVMAG-S-1101171-111</strain>
    </source>
</reference>
<feature type="domain" description="S1-like" evidence="1">
    <location>
        <begin position="31"/>
        <end position="103"/>
    </location>
</feature>
<organism evidence="2">
    <name type="scientific">viral metagenome</name>
    <dbReference type="NCBI Taxonomy" id="1070528"/>
    <lineage>
        <taxon>unclassified sequences</taxon>
        <taxon>metagenomes</taxon>
        <taxon>organismal metagenomes</taxon>
    </lineage>
</organism>
<dbReference type="EMBL" id="MN740806">
    <property type="protein sequence ID" value="QHS82872.1"/>
    <property type="molecule type" value="Genomic_DNA"/>
</dbReference>
<dbReference type="Pfam" id="PF01176">
    <property type="entry name" value="eIF-1a"/>
    <property type="match status" value="1"/>
</dbReference>
<proteinExistence type="predicted"/>
<accession>A0A6C0ASY1</accession>
<dbReference type="PANTHER" id="PTHR21668">
    <property type="entry name" value="EIF-1A"/>
    <property type="match status" value="1"/>
</dbReference>